<dbReference type="RefSeq" id="WP_394631523.1">
    <property type="nucleotide sequence ID" value="NZ_JBIHSE010000001.1"/>
</dbReference>
<dbReference type="SUPFAM" id="SSF53633">
    <property type="entry name" value="Carbamate kinase-like"/>
    <property type="match status" value="1"/>
</dbReference>
<dbReference type="InterPro" id="IPR042199">
    <property type="entry name" value="AsparK_Bifunc_asparK/hSer_DH"/>
</dbReference>
<dbReference type="InterPro" id="IPR005106">
    <property type="entry name" value="Asp/hSer_DH_NAD-bd"/>
</dbReference>
<dbReference type="Proteomes" id="UP001607221">
    <property type="component" value="Unassembled WGS sequence"/>
</dbReference>
<organism evidence="31 32">
    <name type="scientific">Vibrio jasicida</name>
    <dbReference type="NCBI Taxonomy" id="766224"/>
    <lineage>
        <taxon>Bacteria</taxon>
        <taxon>Pseudomonadati</taxon>
        <taxon>Pseudomonadota</taxon>
        <taxon>Gammaproteobacteria</taxon>
        <taxon>Vibrionales</taxon>
        <taxon>Vibrionaceae</taxon>
        <taxon>Vibrio</taxon>
    </lineage>
</organism>
<evidence type="ECO:0000256" key="25">
    <source>
        <dbReference type="ARBA" id="ARBA00048841"/>
    </source>
</evidence>
<evidence type="ECO:0000256" key="26">
    <source>
        <dbReference type="ARBA" id="ARBA00049031"/>
    </source>
</evidence>
<evidence type="ECO:0000256" key="16">
    <source>
        <dbReference type="ARBA" id="ARBA00022840"/>
    </source>
</evidence>
<evidence type="ECO:0000256" key="8">
    <source>
        <dbReference type="ARBA" id="ARBA00010046"/>
    </source>
</evidence>
<dbReference type="Pfam" id="PF00742">
    <property type="entry name" value="Homoserine_dh"/>
    <property type="match status" value="1"/>
</dbReference>
<evidence type="ECO:0000256" key="4">
    <source>
        <dbReference type="ARBA" id="ARBA00005056"/>
    </source>
</evidence>
<evidence type="ECO:0000313" key="32">
    <source>
        <dbReference type="Proteomes" id="UP001607221"/>
    </source>
</evidence>
<dbReference type="InterPro" id="IPR019811">
    <property type="entry name" value="HDH_CS"/>
</dbReference>
<evidence type="ECO:0000256" key="17">
    <source>
        <dbReference type="ARBA" id="ARBA00022857"/>
    </source>
</evidence>
<comment type="pathway">
    <text evidence="4 27">Amino-acid biosynthesis; L-threonine biosynthesis; L-threonine from L-aspartate: step 3/5.</text>
</comment>
<dbReference type="Pfam" id="PF00696">
    <property type="entry name" value="AA_kinase"/>
    <property type="match status" value="1"/>
</dbReference>
<feature type="domain" description="Aspartate/homoserine dehydrogenase NAD-binding" evidence="30">
    <location>
        <begin position="457"/>
        <end position="592"/>
    </location>
</feature>
<dbReference type="Gene3D" id="1.20.120.1320">
    <property type="entry name" value="Aspartokinase, catalytic domain"/>
    <property type="match status" value="1"/>
</dbReference>
<evidence type="ECO:0000259" key="28">
    <source>
        <dbReference type="Pfam" id="PF00696"/>
    </source>
</evidence>
<dbReference type="PANTHER" id="PTHR43070:SF5">
    <property type="entry name" value="HOMOSERINE DEHYDROGENASE"/>
    <property type="match status" value="1"/>
</dbReference>
<evidence type="ECO:0000256" key="14">
    <source>
        <dbReference type="ARBA" id="ARBA00022741"/>
    </source>
</evidence>
<dbReference type="InterPro" id="IPR011147">
    <property type="entry name" value="Bifunc_Aspkin/hSer_DH"/>
</dbReference>
<keyword evidence="32" id="KW-1185">Reference proteome</keyword>
<evidence type="ECO:0000313" key="31">
    <source>
        <dbReference type="EMBL" id="MFH0269876.1"/>
    </source>
</evidence>
<evidence type="ECO:0000259" key="30">
    <source>
        <dbReference type="Pfam" id="PF03447"/>
    </source>
</evidence>
<evidence type="ECO:0000256" key="6">
    <source>
        <dbReference type="ARBA" id="ARBA00005139"/>
    </source>
</evidence>
<evidence type="ECO:0000256" key="9">
    <source>
        <dbReference type="ARBA" id="ARBA00011881"/>
    </source>
</evidence>
<keyword evidence="11 27" id="KW-0808">Transferase</keyword>
<keyword evidence="13" id="KW-0479">Metal-binding</keyword>
<comment type="subunit">
    <text evidence="9 27">Homotetramer.</text>
</comment>
<evidence type="ECO:0000256" key="15">
    <source>
        <dbReference type="ARBA" id="ARBA00022777"/>
    </source>
</evidence>
<dbReference type="InterPro" id="IPR036393">
    <property type="entry name" value="AceGlu_kinase-like_sf"/>
</dbReference>
<keyword evidence="19" id="KW-0520">NAD</keyword>
<comment type="function">
    <text evidence="23">Bifunctional aspartate kinase and homoserine dehydrogenase that catalyzes the first and the third steps toward the synthesis of lysine, methionine and threonine from aspartate.</text>
</comment>
<evidence type="ECO:0000256" key="7">
    <source>
        <dbReference type="ARBA" id="ARBA00007952"/>
    </source>
</evidence>
<dbReference type="Pfam" id="PF03447">
    <property type="entry name" value="NAD_binding_3"/>
    <property type="match status" value="1"/>
</dbReference>
<comment type="pathway">
    <text evidence="3 27">Amino-acid biosynthesis; L-methionine biosynthesis via de novo pathway; L-homoserine from L-aspartate: step 1/3.</text>
</comment>
<evidence type="ECO:0000259" key="29">
    <source>
        <dbReference type="Pfam" id="PF00742"/>
    </source>
</evidence>
<dbReference type="InterPro" id="IPR036291">
    <property type="entry name" value="NAD(P)-bd_dom_sf"/>
</dbReference>
<evidence type="ECO:0000256" key="11">
    <source>
        <dbReference type="ARBA" id="ARBA00022679"/>
    </source>
</evidence>
<comment type="pathway">
    <text evidence="6 27">Amino-acid biosynthesis; L-threonine biosynthesis; L-threonine from L-aspartate: step 1/5.</text>
</comment>
<dbReference type="EC" id="2.7.2.4" evidence="27"/>
<evidence type="ECO:0000256" key="3">
    <source>
        <dbReference type="ARBA" id="ARBA00004986"/>
    </source>
</evidence>
<dbReference type="EMBL" id="JBIHSE010000001">
    <property type="protein sequence ID" value="MFH0269876.1"/>
    <property type="molecule type" value="Genomic_DNA"/>
</dbReference>
<dbReference type="NCBIfam" id="NF007003">
    <property type="entry name" value="PRK09466.1"/>
    <property type="match status" value="1"/>
</dbReference>
<evidence type="ECO:0000256" key="10">
    <source>
        <dbReference type="ARBA" id="ARBA00022605"/>
    </source>
</evidence>
<keyword evidence="12" id="KW-0791">Threonine biosynthesis</keyword>
<comment type="similarity">
    <text evidence="7 27">In the C-terminal section; belongs to the homoserine dehydrogenase family.</text>
</comment>
<sequence length="802" mass="87827">MSVQRQLHKFGGSSLANPECYLRVVEILKEYSAENDLVVVSAAGKTTNRLIEFLEGLDKDGRVAHEALQSLRQFQTELVEVLLTGEAQTQLLASLQDEFSTLAELTAPLTEAQKAAVLGHGEVWSSRLLAALLSQQSLPAVAQDSRTFLRAEVGTQPEVDRARSYALIKEALAQHNHQRVIITGFMAQNEAGETVLLGRNGSDYSATVIGALAEASTVTIWSDVAGVYSADPRLVSDACLLPLLRLDEASELARLAAPVLHSRTLQPVAQSTMDLNLKCSYQPESGSTRIERVLASGRGAKIITSLDEVLLVQLSFVHGHDFERAQKEVLQALKRAQLEPLAFEAQEDQQTLRLAYTSEIAGGALAYLQEFAVEAEIKLKEGYSLLAAVGAGVTKNANHCFGFYQQLKDSPVEFISEAQSGLSLVAVLRRAEVEELVQSIHSQLFQAQKRVAVALCGKGNIGSSWLSLFAEQKEELEKRHGMSFDLVAVVDSQTYWFDENGIDAATVAQRFDDESIENDSNWLTKLGAIQNFDEAVVLDVTASKDLAARYVEIAQQGIHLISANKVAGSADSQYYHQVQDAFAKIGRHWLYNATVGAGLPINHTVRDLRESGDEIVALSGIFSGTLSWLFQQFDGSVPFTELVDLAWQQGLTEPDPRSDLDGSDVMRKLVILARESGLDIEPESVKVESLVPEELRDLSLDAFFDQGDTLSEILQERLTKAQRNDQVLRYVARLERNGKATVGVEALSREHALANLLPCDNIFAIESQWYKDNPLVIRGPGAGREVTAGAIQSDLNRLAGLF</sequence>
<dbReference type="Gene3D" id="3.40.50.720">
    <property type="entry name" value="NAD(P)-binding Rossmann-like Domain"/>
    <property type="match status" value="1"/>
</dbReference>
<dbReference type="Gene3D" id="3.30.70.260">
    <property type="match status" value="2"/>
</dbReference>
<comment type="catalytic activity">
    <reaction evidence="26">
        <text>L-homoserine + NAD(+) = L-aspartate 4-semialdehyde + NADH + H(+)</text>
        <dbReference type="Rhea" id="RHEA:15757"/>
        <dbReference type="ChEBI" id="CHEBI:15378"/>
        <dbReference type="ChEBI" id="CHEBI:57476"/>
        <dbReference type="ChEBI" id="CHEBI:57540"/>
        <dbReference type="ChEBI" id="CHEBI:57945"/>
        <dbReference type="ChEBI" id="CHEBI:537519"/>
        <dbReference type="EC" id="1.1.1.3"/>
    </reaction>
    <physiologicalReaction direction="right-to-left" evidence="26">
        <dbReference type="Rhea" id="RHEA:15759"/>
    </physiologicalReaction>
</comment>
<feature type="domain" description="Homoserine dehydrogenase catalytic" evidence="29">
    <location>
        <begin position="600"/>
        <end position="795"/>
    </location>
</feature>
<comment type="catalytic activity">
    <reaction evidence="25">
        <text>L-homoserine + NADP(+) = L-aspartate 4-semialdehyde + NADPH + H(+)</text>
        <dbReference type="Rhea" id="RHEA:15761"/>
        <dbReference type="ChEBI" id="CHEBI:15378"/>
        <dbReference type="ChEBI" id="CHEBI:57476"/>
        <dbReference type="ChEBI" id="CHEBI:57783"/>
        <dbReference type="ChEBI" id="CHEBI:58349"/>
        <dbReference type="ChEBI" id="CHEBI:537519"/>
        <dbReference type="EC" id="1.1.1.3"/>
    </reaction>
    <physiologicalReaction direction="right-to-left" evidence="25">
        <dbReference type="Rhea" id="RHEA:15763"/>
    </physiologicalReaction>
</comment>
<evidence type="ECO:0000256" key="24">
    <source>
        <dbReference type="ARBA" id="ARBA00048561"/>
    </source>
</evidence>
<dbReference type="Gene3D" id="3.30.360.10">
    <property type="entry name" value="Dihydrodipicolinate Reductase, domain 2"/>
    <property type="match status" value="1"/>
</dbReference>
<dbReference type="PANTHER" id="PTHR43070">
    <property type="match status" value="1"/>
</dbReference>
<dbReference type="PIRSF" id="PIRSF000727">
    <property type="entry name" value="ThrA"/>
    <property type="match status" value="1"/>
</dbReference>
<keyword evidence="21" id="KW-0486">Methionine biosynthesis</keyword>
<comment type="pathway">
    <text evidence="2 27">Amino-acid biosynthesis; L-lysine biosynthesis via DAP pathway; (S)-tetrahydrodipicolinate from L-aspartate: step 1/4.</text>
</comment>
<name>A0ABW7J0R7_9VIBR</name>
<comment type="cofactor">
    <cofactor evidence="1">
        <name>a metal cation</name>
        <dbReference type="ChEBI" id="CHEBI:25213"/>
    </cofactor>
</comment>
<evidence type="ECO:0000256" key="1">
    <source>
        <dbReference type="ARBA" id="ARBA00001920"/>
    </source>
</evidence>
<dbReference type="InterPro" id="IPR018042">
    <property type="entry name" value="Aspartate_kinase_CS"/>
</dbReference>
<evidence type="ECO:0000256" key="19">
    <source>
        <dbReference type="ARBA" id="ARBA00023027"/>
    </source>
</evidence>
<dbReference type="Gene3D" id="3.40.1160.10">
    <property type="entry name" value="Acetylglutamate kinase-like"/>
    <property type="match status" value="1"/>
</dbReference>
<comment type="caution">
    <text evidence="31">The sequence shown here is derived from an EMBL/GenBank/DDBJ whole genome shotgun (WGS) entry which is preliminary data.</text>
</comment>
<evidence type="ECO:0000256" key="23">
    <source>
        <dbReference type="ARBA" id="ARBA00044938"/>
    </source>
</evidence>
<proteinExistence type="inferred from homology"/>
<evidence type="ECO:0000256" key="27">
    <source>
        <dbReference type="PIRNR" id="PIRNR000727"/>
    </source>
</evidence>
<keyword evidence="15 27" id="KW-0418">Kinase</keyword>
<evidence type="ECO:0000256" key="21">
    <source>
        <dbReference type="ARBA" id="ARBA00023167"/>
    </source>
</evidence>
<dbReference type="CDD" id="cd04243">
    <property type="entry name" value="AAK_AK-HSDH-like"/>
    <property type="match status" value="1"/>
</dbReference>
<keyword evidence="16 27" id="KW-0067">ATP-binding</keyword>
<dbReference type="InterPro" id="IPR001341">
    <property type="entry name" value="Asp_kinase"/>
</dbReference>
<comment type="pathway">
    <text evidence="5 27">Amino-acid biosynthesis; L-methionine biosynthesis via de novo pathway; L-homoserine from L-aspartate: step 3/3.</text>
</comment>
<gene>
    <name evidence="31" type="ORF">ACGRHZ_00630</name>
</gene>
<comment type="catalytic activity">
    <reaction evidence="24">
        <text>L-aspartate + ATP = 4-phospho-L-aspartate + ADP</text>
        <dbReference type="Rhea" id="RHEA:23776"/>
        <dbReference type="ChEBI" id="CHEBI:29991"/>
        <dbReference type="ChEBI" id="CHEBI:30616"/>
        <dbReference type="ChEBI" id="CHEBI:57535"/>
        <dbReference type="ChEBI" id="CHEBI:456216"/>
        <dbReference type="EC" id="2.7.2.4"/>
    </reaction>
    <physiologicalReaction direction="left-to-right" evidence="24">
        <dbReference type="Rhea" id="RHEA:23777"/>
    </physiologicalReaction>
</comment>
<keyword evidence="14 27" id="KW-0547">Nucleotide-binding</keyword>
<keyword evidence="10 27" id="KW-0028">Amino-acid biosynthesis</keyword>
<keyword evidence="18 27" id="KW-0560">Oxidoreductase</keyword>
<dbReference type="PROSITE" id="PS00324">
    <property type="entry name" value="ASPARTOKINASE"/>
    <property type="match status" value="1"/>
</dbReference>
<accession>A0ABW7J0R7</accession>
<dbReference type="InterPro" id="IPR049638">
    <property type="entry name" value="AK-HD"/>
</dbReference>
<dbReference type="SUPFAM" id="SSF51735">
    <property type="entry name" value="NAD(P)-binding Rossmann-fold domains"/>
    <property type="match status" value="1"/>
</dbReference>
<evidence type="ECO:0000256" key="2">
    <source>
        <dbReference type="ARBA" id="ARBA00004766"/>
    </source>
</evidence>
<dbReference type="EC" id="1.1.1.3" evidence="27"/>
<dbReference type="NCBIfam" id="TIGR00657">
    <property type="entry name" value="asp_kinases"/>
    <property type="match status" value="1"/>
</dbReference>
<protein>
    <recommendedName>
        <fullName evidence="27">Bifunctional aspartokinase/homoserine dehydrogenase</fullName>
    </recommendedName>
    <domain>
        <recommendedName>
            <fullName evidence="27">Aspartokinase</fullName>
            <ecNumber evidence="27">2.7.2.4</ecNumber>
        </recommendedName>
    </domain>
    <domain>
        <recommendedName>
            <fullName evidence="27">Homoserine dehydrogenase</fullName>
            <ecNumber evidence="27">1.1.1.3</ecNumber>
        </recommendedName>
    </domain>
</protein>
<keyword evidence="22" id="KW-0511">Multifunctional enzyme</keyword>
<dbReference type="PROSITE" id="PS01042">
    <property type="entry name" value="HOMOSER_DHGENASE"/>
    <property type="match status" value="1"/>
</dbReference>
<feature type="domain" description="Aspartate/glutamate/uridylate kinase" evidence="28">
    <location>
        <begin position="5"/>
        <end position="272"/>
    </location>
</feature>
<evidence type="ECO:0000256" key="5">
    <source>
        <dbReference type="ARBA" id="ARBA00005062"/>
    </source>
</evidence>
<evidence type="ECO:0000256" key="22">
    <source>
        <dbReference type="ARBA" id="ARBA00023268"/>
    </source>
</evidence>
<dbReference type="InterPro" id="IPR001048">
    <property type="entry name" value="Asp/Glu/Uridylate_kinase"/>
</dbReference>
<evidence type="ECO:0000256" key="18">
    <source>
        <dbReference type="ARBA" id="ARBA00023002"/>
    </source>
</evidence>
<evidence type="ECO:0000256" key="13">
    <source>
        <dbReference type="ARBA" id="ARBA00022723"/>
    </source>
</evidence>
<reference evidence="31 32" key="1">
    <citation type="submission" date="2024-10" db="EMBL/GenBank/DDBJ databases">
        <authorList>
            <person name="Yibar A."/>
            <person name="Saticioglu I.B."/>
            <person name="Duman M."/>
            <person name="Ajmi N."/>
            <person name="Gurler F."/>
            <person name="Ay H."/>
            <person name="Onuk E."/>
            <person name="Guler S."/>
            <person name="Romalde J.L."/>
        </authorList>
    </citation>
    <scope>NUCLEOTIDE SEQUENCE [LARGE SCALE GENOMIC DNA]</scope>
    <source>
        <strain evidence="31 32">1-TCBS-A</strain>
    </source>
</reference>
<evidence type="ECO:0000256" key="12">
    <source>
        <dbReference type="ARBA" id="ARBA00022697"/>
    </source>
</evidence>
<comment type="similarity">
    <text evidence="8 27">In the N-terminal section; belongs to the aspartokinase family.</text>
</comment>
<dbReference type="GO" id="GO:0016301">
    <property type="term" value="F:kinase activity"/>
    <property type="evidence" value="ECO:0007669"/>
    <property type="project" value="UniProtKB-KW"/>
</dbReference>
<keyword evidence="17 27" id="KW-0521">NADP</keyword>
<dbReference type="SUPFAM" id="SSF55347">
    <property type="entry name" value="Glyceraldehyde-3-phosphate dehydrogenase-like, C-terminal domain"/>
    <property type="match status" value="1"/>
</dbReference>
<dbReference type="InterPro" id="IPR001342">
    <property type="entry name" value="HDH_cat"/>
</dbReference>
<keyword evidence="20" id="KW-0915">Sodium</keyword>
<evidence type="ECO:0000256" key="20">
    <source>
        <dbReference type="ARBA" id="ARBA00023053"/>
    </source>
</evidence>